<dbReference type="AlphaFoldDB" id="A0A7X6IA57"/>
<dbReference type="SMART" id="SM00014">
    <property type="entry name" value="acidPPc"/>
    <property type="match status" value="1"/>
</dbReference>
<sequence>MIWVSFSGCGTLPNGRGWGEDATLFPDGERVKKAAVNALKDPDTWVPAAGAGVFSIGDWDKRVSEWAYEKTPVFGSEENAQKASDYLLMATAAGAVGSSLFTPSGDDPGRWALWKLKGLSVGGAAFWATSQTTAGLKSATGRERPNGLSDKSFPSAHSAHAFSFTKLSLRNLESLPLSRRERLYLGVGLRTTAALTAWARVESHMHYPRDILAGAALASFITGFIHDAFLGLDEKRSVELAVAPGEHGLFYLLRFKF</sequence>
<evidence type="ECO:0000313" key="2">
    <source>
        <dbReference type="EMBL" id="NKE70060.1"/>
    </source>
</evidence>
<keyword evidence="3" id="KW-1185">Reference proteome</keyword>
<dbReference type="InterPro" id="IPR036938">
    <property type="entry name" value="PAP2/HPO_sf"/>
</dbReference>
<feature type="domain" description="Phosphatidic acid phosphatase type 2/haloperoxidase" evidence="1">
    <location>
        <begin position="121"/>
        <end position="226"/>
    </location>
</feature>
<reference evidence="2 3" key="1">
    <citation type="journal article" date="2020" name="Nature">
        <title>Bacterial chemolithoautotrophy via manganese oxidation.</title>
        <authorList>
            <person name="Yu H."/>
            <person name="Leadbetter J.R."/>
        </authorList>
    </citation>
    <scope>NUCLEOTIDE SEQUENCE [LARGE SCALE GENOMIC DNA]</scope>
    <source>
        <strain evidence="2 3">Mn-1</strain>
    </source>
</reference>
<proteinExistence type="predicted"/>
<gene>
    <name evidence="2" type="ORF">MNODULE_04790</name>
</gene>
<evidence type="ECO:0000259" key="1">
    <source>
        <dbReference type="SMART" id="SM00014"/>
    </source>
</evidence>
<accession>A0A7X6IA57</accession>
<evidence type="ECO:0000313" key="3">
    <source>
        <dbReference type="Proteomes" id="UP000534783"/>
    </source>
</evidence>
<dbReference type="Pfam" id="PF01569">
    <property type="entry name" value="PAP2"/>
    <property type="match status" value="1"/>
</dbReference>
<dbReference type="Proteomes" id="UP000534783">
    <property type="component" value="Unassembled WGS sequence"/>
</dbReference>
<dbReference type="SUPFAM" id="SSF48317">
    <property type="entry name" value="Acid phosphatase/Vanadium-dependent haloperoxidase"/>
    <property type="match status" value="1"/>
</dbReference>
<dbReference type="Gene3D" id="1.20.144.10">
    <property type="entry name" value="Phosphatidic acid phosphatase type 2/haloperoxidase"/>
    <property type="match status" value="1"/>
</dbReference>
<organism evidence="2 3">
    <name type="scientific">Candidatus Manganitrophus noduliformans</name>
    <dbReference type="NCBI Taxonomy" id="2606439"/>
    <lineage>
        <taxon>Bacteria</taxon>
        <taxon>Pseudomonadati</taxon>
        <taxon>Nitrospirota</taxon>
        <taxon>Nitrospiria</taxon>
        <taxon>Candidatus Troglogloeales</taxon>
        <taxon>Candidatus Manganitrophaceae</taxon>
        <taxon>Candidatus Manganitrophus</taxon>
    </lineage>
</organism>
<name>A0A7X6IA57_9BACT</name>
<dbReference type="EMBL" id="VTOW01000001">
    <property type="protein sequence ID" value="NKE70060.1"/>
    <property type="molecule type" value="Genomic_DNA"/>
</dbReference>
<comment type="caution">
    <text evidence="2">The sequence shown here is derived from an EMBL/GenBank/DDBJ whole genome shotgun (WGS) entry which is preliminary data.</text>
</comment>
<dbReference type="InterPro" id="IPR000326">
    <property type="entry name" value="PAP2/HPO"/>
</dbReference>
<protein>
    <submittedName>
        <fullName evidence="2">Phosphatase PAP2 family protein</fullName>
    </submittedName>
</protein>